<name>A0A256JAZ6_HALEZ</name>
<feature type="region of interest" description="Disordered" evidence="1">
    <location>
        <begin position="73"/>
        <end position="93"/>
    </location>
</feature>
<evidence type="ECO:0000313" key="2">
    <source>
        <dbReference type="EMBL" id="OYR65517.1"/>
    </source>
</evidence>
<protein>
    <submittedName>
        <fullName evidence="2">Uncharacterized protein</fullName>
    </submittedName>
</protein>
<feature type="region of interest" description="Disordered" evidence="1">
    <location>
        <begin position="1"/>
        <end position="31"/>
    </location>
</feature>
<dbReference type="AlphaFoldDB" id="A0A256JAZ6"/>
<evidence type="ECO:0000256" key="1">
    <source>
        <dbReference type="SAM" id="MobiDB-lite"/>
    </source>
</evidence>
<proteinExistence type="predicted"/>
<accession>A0A256JAZ6</accession>
<dbReference type="EMBL" id="NHPA01000077">
    <property type="protein sequence ID" value="OYR65517.1"/>
    <property type="molecule type" value="Genomic_DNA"/>
</dbReference>
<organism evidence="2 3">
    <name type="scientific">Halorubrum ezzemoulense</name>
    <name type="common">Halorubrum chaoviator</name>
    <dbReference type="NCBI Taxonomy" id="337243"/>
    <lineage>
        <taxon>Archaea</taxon>
        <taxon>Methanobacteriati</taxon>
        <taxon>Methanobacteriota</taxon>
        <taxon>Stenosarchaea group</taxon>
        <taxon>Halobacteria</taxon>
        <taxon>Halobacteriales</taxon>
        <taxon>Haloferacaceae</taxon>
        <taxon>Halorubrum</taxon>
    </lineage>
</organism>
<comment type="caution">
    <text evidence="2">The sequence shown here is derived from an EMBL/GenBank/DDBJ whole genome shotgun (WGS) entry which is preliminary data.</text>
</comment>
<dbReference type="Proteomes" id="UP000215607">
    <property type="component" value="Unassembled WGS sequence"/>
</dbReference>
<dbReference type="Pfam" id="PF19100">
    <property type="entry name" value="DUF5787"/>
    <property type="match status" value="1"/>
</dbReference>
<sequence length="93" mass="10080">MQSKKPSENYGKGWRPDPPACAHGETTADGRPRCAHFDRVVDPGRECGGGCPAFEAADRPAAERDGLRDERTAWVAAPEGDGPRRQSGLSRYL</sequence>
<gene>
    <name evidence="2" type="ORF">DJ79_15140</name>
</gene>
<dbReference type="InterPro" id="IPR043901">
    <property type="entry name" value="DUF5787"/>
</dbReference>
<reference evidence="2 3" key="1">
    <citation type="journal article" date="2014" name="Front. Microbiol.">
        <title>Population and genomic analysis of the genus Halorubrum.</title>
        <authorList>
            <person name="Fullmer M.S."/>
            <person name="Soucy S.M."/>
            <person name="Swithers K.S."/>
            <person name="Makkay A.M."/>
            <person name="Wheeler R."/>
            <person name="Ventosa A."/>
            <person name="Gogarten J.P."/>
            <person name="Papke R.T."/>
        </authorList>
    </citation>
    <scope>NUCLEOTIDE SEQUENCE [LARGE SCALE GENOMIC DNA]</scope>
    <source>
        <strain evidence="2 3">Ga2p</strain>
    </source>
</reference>
<evidence type="ECO:0000313" key="3">
    <source>
        <dbReference type="Proteomes" id="UP000215607"/>
    </source>
</evidence>